<organism evidence="1 2">
    <name type="scientific">Fusarium redolens</name>
    <dbReference type="NCBI Taxonomy" id="48865"/>
    <lineage>
        <taxon>Eukaryota</taxon>
        <taxon>Fungi</taxon>
        <taxon>Dikarya</taxon>
        <taxon>Ascomycota</taxon>
        <taxon>Pezizomycotina</taxon>
        <taxon>Sordariomycetes</taxon>
        <taxon>Hypocreomycetidae</taxon>
        <taxon>Hypocreales</taxon>
        <taxon>Nectriaceae</taxon>
        <taxon>Fusarium</taxon>
        <taxon>Fusarium redolens species complex</taxon>
    </lineage>
</organism>
<dbReference type="Proteomes" id="UP000720189">
    <property type="component" value="Unassembled WGS sequence"/>
</dbReference>
<dbReference type="RefSeq" id="XP_046045270.1">
    <property type="nucleotide sequence ID" value="XM_046198168.1"/>
</dbReference>
<comment type="caution">
    <text evidence="1">The sequence shown here is derived from an EMBL/GenBank/DDBJ whole genome shotgun (WGS) entry which is preliminary data.</text>
</comment>
<sequence>MFMRRKSKLLQTAIFQHPSFATQTNRGRSTYHLINRTDQDLREHGYLAGEYPVHRFHRFRRLRRLLGRCSAIDDKTKLTIFLFLARLRLEDLALSSGQRKTDGLQYTIWIYTDLNACRRSRMRNGSWRPSSLDSKKTSQVGCLGRNREHKSAKTLRSGIHGKWRT</sequence>
<evidence type="ECO:0000313" key="2">
    <source>
        <dbReference type="Proteomes" id="UP000720189"/>
    </source>
</evidence>
<keyword evidence="2" id="KW-1185">Reference proteome</keyword>
<evidence type="ECO:0000313" key="1">
    <source>
        <dbReference type="EMBL" id="KAH7237140.1"/>
    </source>
</evidence>
<proteinExistence type="predicted"/>
<dbReference type="EMBL" id="JAGMUX010000016">
    <property type="protein sequence ID" value="KAH7237140.1"/>
    <property type="molecule type" value="Genomic_DNA"/>
</dbReference>
<accession>A0A9P9GEN0</accession>
<dbReference type="AlphaFoldDB" id="A0A9P9GEN0"/>
<name>A0A9P9GEN0_FUSRE</name>
<dbReference type="GeneID" id="70228122"/>
<reference evidence="1" key="1">
    <citation type="journal article" date="2021" name="Nat. Commun.">
        <title>Genetic determinants of endophytism in the Arabidopsis root mycobiome.</title>
        <authorList>
            <person name="Mesny F."/>
            <person name="Miyauchi S."/>
            <person name="Thiergart T."/>
            <person name="Pickel B."/>
            <person name="Atanasova L."/>
            <person name="Karlsson M."/>
            <person name="Huettel B."/>
            <person name="Barry K.W."/>
            <person name="Haridas S."/>
            <person name="Chen C."/>
            <person name="Bauer D."/>
            <person name="Andreopoulos W."/>
            <person name="Pangilinan J."/>
            <person name="LaButti K."/>
            <person name="Riley R."/>
            <person name="Lipzen A."/>
            <person name="Clum A."/>
            <person name="Drula E."/>
            <person name="Henrissat B."/>
            <person name="Kohler A."/>
            <person name="Grigoriev I.V."/>
            <person name="Martin F.M."/>
            <person name="Hacquard S."/>
        </authorList>
    </citation>
    <scope>NUCLEOTIDE SEQUENCE</scope>
    <source>
        <strain evidence="1">MPI-CAGE-AT-0023</strain>
    </source>
</reference>
<gene>
    <name evidence="1" type="ORF">BKA55DRAFT_679386</name>
</gene>
<protein>
    <submittedName>
        <fullName evidence="1">Uncharacterized protein</fullName>
    </submittedName>
</protein>